<dbReference type="GO" id="GO:0005912">
    <property type="term" value="C:adherens junction"/>
    <property type="evidence" value="ECO:0007669"/>
    <property type="project" value="TreeGrafter"/>
</dbReference>
<dbReference type="SUPFAM" id="SSF49879">
    <property type="entry name" value="SMAD/FHA domain"/>
    <property type="match status" value="1"/>
</dbReference>
<dbReference type="InterPro" id="IPR037977">
    <property type="entry name" value="CBD_Afadin"/>
</dbReference>
<dbReference type="SMART" id="SM00314">
    <property type="entry name" value="RA"/>
    <property type="match status" value="2"/>
</dbReference>
<dbReference type="PROSITE" id="PS51126">
    <property type="entry name" value="DILUTE"/>
    <property type="match status" value="1"/>
</dbReference>
<dbReference type="InterPro" id="IPR000253">
    <property type="entry name" value="FHA_dom"/>
</dbReference>
<dbReference type="PANTHER" id="PTHR10398">
    <property type="entry name" value="AFADIN"/>
    <property type="match status" value="1"/>
</dbReference>
<dbReference type="GO" id="GO:0032880">
    <property type="term" value="P:regulation of protein localization"/>
    <property type="evidence" value="ECO:0007669"/>
    <property type="project" value="TreeGrafter"/>
</dbReference>
<feature type="compositionally biased region" description="Polar residues" evidence="2">
    <location>
        <begin position="1351"/>
        <end position="1362"/>
    </location>
</feature>
<dbReference type="InterPro" id="IPR002710">
    <property type="entry name" value="Dilute_dom"/>
</dbReference>
<evidence type="ECO:0000256" key="1">
    <source>
        <dbReference type="ARBA" id="ARBA00022889"/>
    </source>
</evidence>
<feature type="region of interest" description="Disordered" evidence="2">
    <location>
        <begin position="755"/>
        <end position="781"/>
    </location>
</feature>
<feature type="compositionally biased region" description="Pro residues" evidence="2">
    <location>
        <begin position="1180"/>
        <end position="1189"/>
    </location>
</feature>
<feature type="compositionally biased region" description="Pro residues" evidence="2">
    <location>
        <begin position="1039"/>
        <end position="1053"/>
    </location>
</feature>
<dbReference type="SUPFAM" id="SSF54236">
    <property type="entry name" value="Ubiquitin-like"/>
    <property type="match status" value="2"/>
</dbReference>
<feature type="compositionally biased region" description="Basic and acidic residues" evidence="2">
    <location>
        <begin position="1379"/>
        <end position="1410"/>
    </location>
</feature>
<name>A0A7J7KGB5_BUGNE</name>
<proteinExistence type="predicted"/>
<evidence type="ECO:0000259" key="5">
    <source>
        <dbReference type="PROSITE" id="PS51126"/>
    </source>
</evidence>
<dbReference type="SUPFAM" id="SSF50156">
    <property type="entry name" value="PDZ domain-like"/>
    <property type="match status" value="1"/>
</dbReference>
<protein>
    <submittedName>
        <fullName evidence="6">MLLT4</fullName>
    </submittedName>
</protein>
<keyword evidence="7" id="KW-1185">Reference proteome</keyword>
<feature type="compositionally biased region" description="Basic and acidic residues" evidence="2">
    <location>
        <begin position="1250"/>
        <end position="1307"/>
    </location>
</feature>
<dbReference type="InterPro" id="IPR008984">
    <property type="entry name" value="SMAD_FHA_dom_sf"/>
</dbReference>
<evidence type="ECO:0000313" key="7">
    <source>
        <dbReference type="Proteomes" id="UP000593567"/>
    </source>
</evidence>
<reference evidence="6" key="1">
    <citation type="submission" date="2020-06" db="EMBL/GenBank/DDBJ databases">
        <title>Draft genome of Bugula neritina, a colonial animal packing powerful symbionts and potential medicines.</title>
        <authorList>
            <person name="Rayko M."/>
        </authorList>
    </citation>
    <scope>NUCLEOTIDE SEQUENCE [LARGE SCALE GENOMIC DNA]</scope>
    <source>
        <strain evidence="6">Kwan_BN1</strain>
    </source>
</reference>
<dbReference type="InterPro" id="IPR028842">
    <property type="entry name" value="Afadin"/>
</dbReference>
<sequence>MLFKLKIDIVSKESGVPWGDEVSIPRRRSQAGHKVYETLVEKFRPDMKMLTTPIYHLYEVDSNGAERRLDLSEYPLEVQLNWTRDEKEGKFVLRNAAHKPINVQKEEPSGVFVRTKSNSEAVMKRRRELKVQKKLDEIQKEGDHGGLLKIHGDSLNPGVPYKSLLLSATDTAAYVVKEMLDKYGINKAASADYCLVQVFNANAGEIGGGLRPQEHILQDDECPLAILQHQVNRGNVTFDVRRRDGKRTTSEDKGIPFLLELNLDGSDIMKPMKHLLHTNLTEVGSIAQPSSGQHLRMIGPTIEPHHAVIANIEGVVTVTPIAPEAECYVEGKRIFETTVLKHGKVVRFGHHHAFRFFDPSEDEVRKRNMPEGVDGVENGTLGYSPRMDDVLPAGLEFRDEGEDGFLFSVITEVTEGICQFKLAPCYTVYLACRYRVDRLQQGMSLDEHLHKLLMFCNKVSYLIRDCVNRHKGSPQELAFWMANMSELLHFFKMDKDLQKQSQQAQNVLASTVQDAFKELVYIMQGDLYSSMPAFLAEGDSDVEAGEVLHVLSSAMSLLRRCRVNAALTIQLFSQLFHFINMWLFNKLVMEPHLGLITRQWGGLELAADCHLCRISQAAHLLQAPKHSADDIASISSLCFKLNSVQLRALLEQYKPEPGEMPQVPQNVIESVVSVARSTADDLTRSEGREVTLNEDADLQLPFLLPEDGYSSDIIKGVPQGLADFLEPAMGDGLCRLTPLPTPTGSWQVFMNELDEDSQEDDTMLPPGQPALPNVPDSHGDGRQPPLVDVDGHMHLPAEPEIIHIQLHKVKGSMGLSIVAAKGESQVEKGIYVKSVVTGGAADQDGNLKAGDQLLEVDSKSLVGLTQERAADLMKDTGQVVDLVVVKQGAIYHGLATLLNQPTPPMSRPSGHPLTAQDNPSYMVQSKSTPMLNDDSYDRSLPGFGGGAAEDMRSKSQGNLMREDERGRWQQQSTISPPGDNRDGGNGPGPMPAGQMTNRPRSEFVDPNWYPPPPDDRHQPIYQNHQIGKPRPGYDDRELPSPPGNERPPPVPPHPSEEDQLPLPPPPSSDYMNYQIGSVPPPKPSQPSMSQQRPRMDAPSDPRYTRPDQRGPLEAPRAAAEPPPWARSPQRPPGPVPGAGPVRGGPPSPRSPTSQQPARPGFHPQGSRPLQPGDLMRGPPVIQPYRPPVPGDSYRGPPVRGPQPVDPYRAPGPRQPIRPVSNQVYQSQPMRMQRPPANQQMPPNQMNHNTMSKDGESRRMSDDRRMAREDSIRDLESKPYRSTEEEERLGRLRLDSEFERRAEMARNESEDDGSMNRPYASGPMLPNRGYQQPPPPQLQGIRRAGLPAHSQAPPTSQVDSASSVKRDMLQSKTVTFKPAYRGDETIRPGDFSKHTLKQDDNRAPDFQRNQRDQSSYSLSTTDREVLRSRLEEVGPPSLLYTLSQYSACSLPLMY</sequence>
<dbReference type="EMBL" id="VXIV02000646">
    <property type="protein sequence ID" value="KAF6036931.1"/>
    <property type="molecule type" value="Genomic_DNA"/>
</dbReference>
<dbReference type="CDD" id="cd06789">
    <property type="entry name" value="PDZ_AFDN-like"/>
    <property type="match status" value="1"/>
</dbReference>
<accession>A0A7J7KGB5</accession>
<evidence type="ECO:0000256" key="2">
    <source>
        <dbReference type="SAM" id="MobiDB-lite"/>
    </source>
</evidence>
<dbReference type="GO" id="GO:0050839">
    <property type="term" value="F:cell adhesion molecule binding"/>
    <property type="evidence" value="ECO:0007669"/>
    <property type="project" value="TreeGrafter"/>
</dbReference>
<feature type="domain" description="Ras-associating" evidence="4">
    <location>
        <begin position="144"/>
        <end position="245"/>
    </location>
</feature>
<comment type="caution">
    <text evidence="6">The sequence shown here is derived from an EMBL/GenBank/DDBJ whole genome shotgun (WGS) entry which is preliminary data.</text>
</comment>
<dbReference type="InterPro" id="IPR000159">
    <property type="entry name" value="RA_dom"/>
</dbReference>
<dbReference type="CDD" id="cd15471">
    <property type="entry name" value="Myo5p-like_CBD_afadin"/>
    <property type="match status" value="1"/>
</dbReference>
<dbReference type="PROSITE" id="PS50106">
    <property type="entry name" value="PDZ"/>
    <property type="match status" value="1"/>
</dbReference>
<dbReference type="InterPro" id="IPR001478">
    <property type="entry name" value="PDZ"/>
</dbReference>
<dbReference type="GO" id="GO:0007165">
    <property type="term" value="P:signal transduction"/>
    <property type="evidence" value="ECO:0007669"/>
    <property type="project" value="InterPro"/>
</dbReference>
<dbReference type="InterPro" id="IPR029071">
    <property type="entry name" value="Ubiquitin-like_domsf"/>
</dbReference>
<dbReference type="SMART" id="SM00228">
    <property type="entry name" value="PDZ"/>
    <property type="match status" value="1"/>
</dbReference>
<feature type="compositionally biased region" description="Polar residues" evidence="2">
    <location>
        <begin position="915"/>
        <end position="930"/>
    </location>
</feature>
<dbReference type="Proteomes" id="UP000593567">
    <property type="component" value="Unassembled WGS sequence"/>
</dbReference>
<evidence type="ECO:0000259" key="4">
    <source>
        <dbReference type="PROSITE" id="PS50200"/>
    </source>
</evidence>
<feature type="region of interest" description="Disordered" evidence="2">
    <location>
        <begin position="898"/>
        <end position="1422"/>
    </location>
</feature>
<dbReference type="Pfam" id="PF00788">
    <property type="entry name" value="RA"/>
    <property type="match status" value="2"/>
</dbReference>
<dbReference type="PROSITE" id="PS50200">
    <property type="entry name" value="RA"/>
    <property type="match status" value="2"/>
</dbReference>
<keyword evidence="1" id="KW-0130">Cell adhesion</keyword>
<dbReference type="GO" id="GO:0007155">
    <property type="term" value="P:cell adhesion"/>
    <property type="evidence" value="ECO:0007669"/>
    <property type="project" value="UniProtKB-KW"/>
</dbReference>
<evidence type="ECO:0000313" key="6">
    <source>
        <dbReference type="EMBL" id="KAF6036931.1"/>
    </source>
</evidence>
<dbReference type="Gene3D" id="3.10.20.90">
    <property type="entry name" value="Phosphatidylinositol 3-kinase Catalytic Subunit, Chain A, domain 1"/>
    <property type="match status" value="2"/>
</dbReference>
<evidence type="ECO:0000259" key="3">
    <source>
        <dbReference type="PROSITE" id="PS50106"/>
    </source>
</evidence>
<dbReference type="OrthoDB" id="6260541at2759"/>
<dbReference type="Pfam" id="PF01843">
    <property type="entry name" value="DIL"/>
    <property type="match status" value="1"/>
</dbReference>
<dbReference type="Pfam" id="PF00498">
    <property type="entry name" value="FHA"/>
    <property type="match status" value="1"/>
</dbReference>
<feature type="compositionally biased region" description="Low complexity" evidence="2">
    <location>
        <begin position="1150"/>
        <end position="1159"/>
    </location>
</feature>
<feature type="compositionally biased region" description="Pro residues" evidence="2">
    <location>
        <begin position="1120"/>
        <end position="1149"/>
    </location>
</feature>
<organism evidence="6 7">
    <name type="scientific">Bugula neritina</name>
    <name type="common">Brown bryozoan</name>
    <name type="synonym">Sertularia neritina</name>
    <dbReference type="NCBI Taxonomy" id="10212"/>
    <lineage>
        <taxon>Eukaryota</taxon>
        <taxon>Metazoa</taxon>
        <taxon>Spiralia</taxon>
        <taxon>Lophotrochozoa</taxon>
        <taxon>Bryozoa</taxon>
        <taxon>Gymnolaemata</taxon>
        <taxon>Cheilostomatida</taxon>
        <taxon>Flustrina</taxon>
        <taxon>Buguloidea</taxon>
        <taxon>Bugulidae</taxon>
        <taxon>Bugula</taxon>
    </lineage>
</organism>
<dbReference type="CDD" id="cd22711">
    <property type="entry name" value="FHA_AFDN"/>
    <property type="match status" value="1"/>
</dbReference>
<dbReference type="Gene3D" id="2.60.200.20">
    <property type="match status" value="1"/>
</dbReference>
<dbReference type="Gene3D" id="2.30.42.10">
    <property type="match status" value="1"/>
</dbReference>
<feature type="compositionally biased region" description="Low complexity" evidence="2">
    <location>
        <begin position="1227"/>
        <end position="1249"/>
    </location>
</feature>
<feature type="domain" description="Dilute" evidence="5">
    <location>
        <begin position="457"/>
        <end position="677"/>
    </location>
</feature>
<dbReference type="Pfam" id="PF00595">
    <property type="entry name" value="PDZ"/>
    <property type="match status" value="1"/>
</dbReference>
<dbReference type="FunFam" id="2.30.42.10:FF:000032">
    <property type="entry name" value="Afadin isoform A"/>
    <property type="match status" value="1"/>
</dbReference>
<gene>
    <name evidence="6" type="ORF">EB796_004750</name>
</gene>
<dbReference type="PANTHER" id="PTHR10398:SF2">
    <property type="entry name" value="AFADIN"/>
    <property type="match status" value="1"/>
</dbReference>
<feature type="domain" description="PDZ" evidence="3">
    <location>
        <begin position="803"/>
        <end position="888"/>
    </location>
</feature>
<dbReference type="InterPro" id="IPR036034">
    <property type="entry name" value="PDZ_sf"/>
</dbReference>
<dbReference type="SMART" id="SM01132">
    <property type="entry name" value="DIL"/>
    <property type="match status" value="1"/>
</dbReference>
<feature type="compositionally biased region" description="Basic and acidic residues" evidence="2">
    <location>
        <begin position="1093"/>
        <end position="1110"/>
    </location>
</feature>
<feature type="domain" description="Ras-associating" evidence="4">
    <location>
        <begin position="35"/>
        <end position="98"/>
    </location>
</feature>